<dbReference type="AlphaFoldDB" id="A0A3M2LM85"/>
<evidence type="ECO:0000313" key="3">
    <source>
        <dbReference type="Proteomes" id="UP000278673"/>
    </source>
</evidence>
<reference evidence="2 3" key="1">
    <citation type="submission" date="2018-10" db="EMBL/GenBank/DDBJ databases">
        <title>Isolation, diversity and antifungal activity of actinobacteria from wheat.</title>
        <authorList>
            <person name="Han C."/>
        </authorList>
    </citation>
    <scope>NUCLEOTIDE SEQUENCE [LARGE SCALE GENOMIC DNA]</scope>
    <source>
        <strain evidence="2 3">NEAU-YY642</strain>
    </source>
</reference>
<protein>
    <submittedName>
        <fullName evidence="2">Integrase</fullName>
    </submittedName>
</protein>
<proteinExistence type="predicted"/>
<dbReference type="EMBL" id="RFFJ01000120">
    <property type="protein sequence ID" value="RMI37195.1"/>
    <property type="molecule type" value="Genomic_DNA"/>
</dbReference>
<feature type="region of interest" description="Disordered" evidence="1">
    <location>
        <begin position="32"/>
        <end position="54"/>
    </location>
</feature>
<evidence type="ECO:0000313" key="2">
    <source>
        <dbReference type="EMBL" id="RMI37195.1"/>
    </source>
</evidence>
<accession>A0A3M2LM85</accession>
<name>A0A3M2LM85_9ACTN</name>
<feature type="compositionally biased region" description="Basic residues" evidence="1">
    <location>
        <begin position="43"/>
        <end position="54"/>
    </location>
</feature>
<gene>
    <name evidence="2" type="ORF">EBN88_19610</name>
</gene>
<keyword evidence="3" id="KW-1185">Reference proteome</keyword>
<organism evidence="2 3">
    <name type="scientific">Streptomyces triticirhizae</name>
    <dbReference type="NCBI Taxonomy" id="2483353"/>
    <lineage>
        <taxon>Bacteria</taxon>
        <taxon>Bacillati</taxon>
        <taxon>Actinomycetota</taxon>
        <taxon>Actinomycetes</taxon>
        <taxon>Kitasatosporales</taxon>
        <taxon>Streptomycetaceae</taxon>
        <taxon>Streptomyces</taxon>
    </lineage>
</organism>
<dbReference type="Proteomes" id="UP000278673">
    <property type="component" value="Unassembled WGS sequence"/>
</dbReference>
<evidence type="ECO:0000256" key="1">
    <source>
        <dbReference type="SAM" id="MobiDB-lite"/>
    </source>
</evidence>
<sequence length="54" mass="6234">MVDWAGNSVPALLSTYARCLDGQRKDPRRRIEAAQDLTGRAVPRSHRRKTWTRI</sequence>
<comment type="caution">
    <text evidence="2">The sequence shown here is derived from an EMBL/GenBank/DDBJ whole genome shotgun (WGS) entry which is preliminary data.</text>
</comment>